<evidence type="ECO:0000313" key="1">
    <source>
        <dbReference type="EMBL" id="NZA02632.1"/>
    </source>
</evidence>
<dbReference type="RefSeq" id="WP_180550950.1">
    <property type="nucleotide sequence ID" value="NZ_JACCKX010000001.1"/>
</dbReference>
<keyword evidence="2" id="KW-1185">Reference proteome</keyword>
<dbReference type="AlphaFoldDB" id="A0A853IQX7"/>
<organism evidence="1 2">
    <name type="scientific">Ottowia beijingensis</name>
    <dbReference type="NCBI Taxonomy" id="1207057"/>
    <lineage>
        <taxon>Bacteria</taxon>
        <taxon>Pseudomonadati</taxon>
        <taxon>Pseudomonadota</taxon>
        <taxon>Betaproteobacteria</taxon>
        <taxon>Burkholderiales</taxon>
        <taxon>Comamonadaceae</taxon>
        <taxon>Ottowia</taxon>
    </lineage>
</organism>
<name>A0A853IQX7_9BURK</name>
<dbReference type="Proteomes" id="UP000589716">
    <property type="component" value="Unassembled WGS sequence"/>
</dbReference>
<protein>
    <submittedName>
        <fullName evidence="1">L,D-transpeptidase</fullName>
    </submittedName>
</protein>
<gene>
    <name evidence="1" type="ORF">H0I39_14245</name>
</gene>
<proteinExistence type="predicted"/>
<comment type="caution">
    <text evidence="1">The sequence shown here is derived from an EMBL/GenBank/DDBJ whole genome shotgun (WGS) entry which is preliminary data.</text>
</comment>
<evidence type="ECO:0000313" key="2">
    <source>
        <dbReference type="Proteomes" id="UP000589716"/>
    </source>
</evidence>
<reference evidence="1 2" key="1">
    <citation type="submission" date="2020-07" db="EMBL/GenBank/DDBJ databases">
        <authorList>
            <person name="Maaloum M."/>
        </authorList>
    </citation>
    <scope>NUCLEOTIDE SEQUENCE [LARGE SCALE GENOMIC DNA]</scope>
    <source>
        <strain evidence="1 2">GCS-AN-3</strain>
    </source>
</reference>
<sequence>MGAALCALALQAQASTPSGMVPPASETSGTVQQFAQDVVRSADAEGRTFGVIDKPSATLWIFDAQGRPVASSPVLVGQAVGDVAPPDIGMRPLSKVKLHEKVTNAGRFVTEAGSNHKGEDIVWLDYNAALSMHRVRNVPGESRTKRLQTPTVADNRISFGCVNIPASFYDRYIDPLFSRSRGWSTYCRKPNPSPACSRLPMAACLRRLWHSKSPPHAERLAQANF</sequence>
<accession>A0A853IQX7</accession>
<dbReference type="EMBL" id="JACCKX010000001">
    <property type="protein sequence ID" value="NZA02632.1"/>
    <property type="molecule type" value="Genomic_DNA"/>
</dbReference>